<gene>
    <name evidence="1" type="ORF">K470DRAFT_271320</name>
</gene>
<reference evidence="1" key="1">
    <citation type="journal article" date="2020" name="Stud. Mycol.">
        <title>101 Dothideomycetes genomes: a test case for predicting lifestyles and emergence of pathogens.</title>
        <authorList>
            <person name="Haridas S."/>
            <person name="Albert R."/>
            <person name="Binder M."/>
            <person name="Bloem J."/>
            <person name="Labutti K."/>
            <person name="Salamov A."/>
            <person name="Andreopoulos B."/>
            <person name="Baker S."/>
            <person name="Barry K."/>
            <person name="Bills G."/>
            <person name="Bluhm B."/>
            <person name="Cannon C."/>
            <person name="Castanera R."/>
            <person name="Culley D."/>
            <person name="Daum C."/>
            <person name="Ezra D."/>
            <person name="Gonzalez J."/>
            <person name="Henrissat B."/>
            <person name="Kuo A."/>
            <person name="Liang C."/>
            <person name="Lipzen A."/>
            <person name="Lutzoni F."/>
            <person name="Magnuson J."/>
            <person name="Mondo S."/>
            <person name="Nolan M."/>
            <person name="Ohm R."/>
            <person name="Pangilinan J."/>
            <person name="Park H.-J."/>
            <person name="Ramirez L."/>
            <person name="Alfaro M."/>
            <person name="Sun H."/>
            <person name="Tritt A."/>
            <person name="Yoshinaga Y."/>
            <person name="Zwiers L.-H."/>
            <person name="Turgeon B."/>
            <person name="Goodwin S."/>
            <person name="Spatafora J."/>
            <person name="Crous P."/>
            <person name="Grigoriev I."/>
        </authorList>
    </citation>
    <scope>NUCLEOTIDE SEQUENCE</scope>
    <source>
        <strain evidence="1">CBS 480.64</strain>
    </source>
</reference>
<organism evidence="1 2">
    <name type="scientific">Piedraia hortae CBS 480.64</name>
    <dbReference type="NCBI Taxonomy" id="1314780"/>
    <lineage>
        <taxon>Eukaryota</taxon>
        <taxon>Fungi</taxon>
        <taxon>Dikarya</taxon>
        <taxon>Ascomycota</taxon>
        <taxon>Pezizomycotina</taxon>
        <taxon>Dothideomycetes</taxon>
        <taxon>Dothideomycetidae</taxon>
        <taxon>Capnodiales</taxon>
        <taxon>Piedraiaceae</taxon>
        <taxon>Piedraia</taxon>
    </lineage>
</organism>
<sequence length="523" mass="59069">MAGFLQSLIPATSANRAALSYPGGNMLSVQYSSTFSENGFNAANAHSFANYPAATPQSCDSSSVKRTRGLNADYDMQATASVDSTEISKLEPSDIITRLLQHPDLGPMFIKHVHPSSVASLTVVCRSTYGAYKNNQLSLVRSLITRWVPYADMIFPWNHYIHLCDQDEYDQTSHIPFADGIPTARYIPGLKWLQMVVYRRAICQGMIIQLALHGHRCPRGTLESLQRLWFLMDLPLNVQRVAVVTSSYFDEYAIFCAMLFIVKVDLYLSSRKWTGVKKVLGVHTAATVAHCFVGDQAASQLAGSLECRGWVLRQVLLSRKTMTPLWCVLHGWAPDRPHHRITCMDVIQLLARHHDARFLADAPSLPDVPVMGMLPNEFGTANLERSRVVFVRRFDGTRQAFTHVNPAESNLFWTIRRMEQMLPGQNLAPKVDIKNVKVLVGVDSLIIMESCHRHMHPGKMLNDMGDWGRLDSHMRNITIPSREELESTDGMLEDDGRAERKLAEHMEHTHKHLAKMFPFLYLK</sequence>
<dbReference type="OrthoDB" id="4966at2759"/>
<dbReference type="AlphaFoldDB" id="A0A6A7BYG4"/>
<evidence type="ECO:0000313" key="1">
    <source>
        <dbReference type="EMBL" id="KAF2859749.1"/>
    </source>
</evidence>
<name>A0A6A7BYG4_9PEZI</name>
<dbReference type="EMBL" id="MU005989">
    <property type="protein sequence ID" value="KAF2859749.1"/>
    <property type="molecule type" value="Genomic_DNA"/>
</dbReference>
<keyword evidence="2" id="KW-1185">Reference proteome</keyword>
<protein>
    <submittedName>
        <fullName evidence="1">Uncharacterized protein</fullName>
    </submittedName>
</protein>
<proteinExistence type="predicted"/>
<evidence type="ECO:0000313" key="2">
    <source>
        <dbReference type="Proteomes" id="UP000799421"/>
    </source>
</evidence>
<dbReference type="Proteomes" id="UP000799421">
    <property type="component" value="Unassembled WGS sequence"/>
</dbReference>
<accession>A0A6A7BYG4</accession>